<name>A0A9Q3F7A4_9BASI</name>
<gene>
    <name evidence="1" type="ORF">O181_072348</name>
</gene>
<proteinExistence type="predicted"/>
<organism evidence="1 2">
    <name type="scientific">Austropuccinia psidii MF-1</name>
    <dbReference type="NCBI Taxonomy" id="1389203"/>
    <lineage>
        <taxon>Eukaryota</taxon>
        <taxon>Fungi</taxon>
        <taxon>Dikarya</taxon>
        <taxon>Basidiomycota</taxon>
        <taxon>Pucciniomycotina</taxon>
        <taxon>Pucciniomycetes</taxon>
        <taxon>Pucciniales</taxon>
        <taxon>Sphaerophragmiaceae</taxon>
        <taxon>Austropuccinia</taxon>
    </lineage>
</organism>
<reference evidence="1" key="1">
    <citation type="submission" date="2021-03" db="EMBL/GenBank/DDBJ databases">
        <title>Draft genome sequence of rust myrtle Austropuccinia psidii MF-1, a brazilian biotype.</title>
        <authorList>
            <person name="Quecine M.C."/>
            <person name="Pachon D.M.R."/>
            <person name="Bonatelli M.L."/>
            <person name="Correr F.H."/>
            <person name="Franceschini L.M."/>
            <person name="Leite T.F."/>
            <person name="Margarido G.R.A."/>
            <person name="Almeida C.A."/>
            <person name="Ferrarezi J.A."/>
            <person name="Labate C.A."/>
        </authorList>
    </citation>
    <scope>NUCLEOTIDE SEQUENCE</scope>
    <source>
        <strain evidence="1">MF-1</strain>
    </source>
</reference>
<comment type="caution">
    <text evidence="1">The sequence shown here is derived from an EMBL/GenBank/DDBJ whole genome shotgun (WGS) entry which is preliminary data.</text>
</comment>
<keyword evidence="2" id="KW-1185">Reference proteome</keyword>
<evidence type="ECO:0000313" key="2">
    <source>
        <dbReference type="Proteomes" id="UP000765509"/>
    </source>
</evidence>
<accession>A0A9Q3F7A4</accession>
<dbReference type="EMBL" id="AVOT02037890">
    <property type="protein sequence ID" value="MBW0532633.1"/>
    <property type="molecule type" value="Genomic_DNA"/>
</dbReference>
<protein>
    <submittedName>
        <fullName evidence="1">Uncharacterized protein</fullName>
    </submittedName>
</protein>
<dbReference type="Proteomes" id="UP000765509">
    <property type="component" value="Unassembled WGS sequence"/>
</dbReference>
<evidence type="ECO:0000313" key="1">
    <source>
        <dbReference type="EMBL" id="MBW0532633.1"/>
    </source>
</evidence>
<dbReference type="AlphaFoldDB" id="A0A9Q3F7A4"/>
<sequence length="85" mass="8948">MPTLTLGLASASPPNPLKLLACLCARTSLQMRLRHFPPSPPSPLLTLPHPRLIFSLAYNPYAPAGPSSHASDAALTTPLHLLACA</sequence>